<evidence type="ECO:0000313" key="3">
    <source>
        <dbReference type="Proteomes" id="UP000630135"/>
    </source>
</evidence>
<evidence type="ECO:0000313" key="4">
    <source>
        <dbReference type="Proteomes" id="UP000652720"/>
    </source>
</evidence>
<name>A0AAV4K5E4_9DEIO</name>
<evidence type="ECO:0000313" key="1">
    <source>
        <dbReference type="EMBL" id="GGI86993.1"/>
    </source>
</evidence>
<evidence type="ECO:0008006" key="5">
    <source>
        <dbReference type="Google" id="ProtNLM"/>
    </source>
</evidence>
<dbReference type="RefSeq" id="WP_017870025.1">
    <property type="nucleotide sequence ID" value="NZ_BMLZ01000018.1"/>
</dbReference>
<organism evidence="1 4">
    <name type="scientific">Deinococcus wulumuqiensis</name>
    <dbReference type="NCBI Taxonomy" id="980427"/>
    <lineage>
        <taxon>Bacteria</taxon>
        <taxon>Thermotogati</taxon>
        <taxon>Deinococcota</taxon>
        <taxon>Deinococci</taxon>
        <taxon>Deinococcales</taxon>
        <taxon>Deinococcaceae</taxon>
        <taxon>Deinococcus</taxon>
    </lineage>
</organism>
<sequence length="290" mass="32327">MSEITHPAPAQSLSLEERRDRLSLQDATLTTQRKVFARDLHKLKKDWGLLYPKGTARQFILWFCQGEYQARLYSYLDAGAAAAHGLDDEHLHFGELAERGKRLLAGESPEEIRAAPAARSETTTIRLNRETADALALVTSEMSEADNLTRQEQVEVAVTAFVAAGETVQRAMVRAANTGENPLDALVRAIDDRRDYRAVLKRQPCSSCGYSGPDIELHHLRLEANERYRTHDYLTPLCGRCHTARPGDSTDSIHARPLADLLNDAAFWRNSFRAVSTAAEATRQAEKDGD</sequence>
<reference evidence="3" key="3">
    <citation type="journal article" date="2019" name="Int. J. Syst. Evol. Microbiol.">
        <title>The Global Catalogue of Microorganisms (GCM) 10K type strain sequencing project: providing services to taxonomists for standard genome sequencing and annotation.</title>
        <authorList>
            <consortium name="The Broad Institute Genomics Platform"/>
            <consortium name="The Broad Institute Genome Sequencing Center for Infectious Disease"/>
            <person name="Wu L."/>
            <person name="Ma J."/>
        </authorList>
    </citation>
    <scope>NUCLEOTIDE SEQUENCE [LARGE SCALE GENOMIC DNA]</scope>
    <source>
        <strain evidence="3">CGMCC 1.8884</strain>
    </source>
</reference>
<protein>
    <recommendedName>
        <fullName evidence="5">HNH endonuclease</fullName>
    </recommendedName>
</protein>
<gene>
    <name evidence="2" type="ORF">GCM10008021_16010</name>
    <name evidence="1" type="ORF">GCM10010914_21770</name>
</gene>
<dbReference type="EMBL" id="BMMA01000022">
    <property type="protein sequence ID" value="GGI86993.1"/>
    <property type="molecule type" value="Genomic_DNA"/>
</dbReference>
<proteinExistence type="predicted"/>
<dbReference type="GeneID" id="59164376"/>
<dbReference type="Proteomes" id="UP000630135">
    <property type="component" value="Unassembled WGS sequence"/>
</dbReference>
<dbReference type="Proteomes" id="UP000652720">
    <property type="component" value="Unassembled WGS sequence"/>
</dbReference>
<dbReference type="EMBL" id="BMLZ01000018">
    <property type="protein sequence ID" value="GGP29950.1"/>
    <property type="molecule type" value="Genomic_DNA"/>
</dbReference>
<reference evidence="1" key="2">
    <citation type="journal article" date="2014" name="Int. J. Syst. Evol. Microbiol.">
        <title>Complete genome sequence of Corynebacterium casei LMG S-19264T (=DSM 44701T), isolated from a smear-ripened cheese.</title>
        <authorList>
            <consortium name="US DOE Joint Genome Institute (JGI-PGF)"/>
            <person name="Walter F."/>
            <person name="Albersmeier A."/>
            <person name="Kalinowski J."/>
            <person name="Ruckert C."/>
        </authorList>
    </citation>
    <scope>NUCLEOTIDE SEQUENCE</scope>
    <source>
        <strain evidence="1">CGMCC 1.8885</strain>
    </source>
</reference>
<dbReference type="CDD" id="cd00085">
    <property type="entry name" value="HNHc"/>
    <property type="match status" value="1"/>
</dbReference>
<keyword evidence="3" id="KW-1185">Reference proteome</keyword>
<reference evidence="2" key="1">
    <citation type="journal article" date="2014" name="Int. J. Syst. Evol. Microbiol.">
        <title>Complete genome of a new Firmicutes species belonging to the dominant human colonic microbiota ('Ruminococcus bicirculans') reveals two chromosomes and a selective capacity to utilize plant glucans.</title>
        <authorList>
            <consortium name="NISC Comparative Sequencing Program"/>
            <person name="Wegmann U."/>
            <person name="Louis P."/>
            <person name="Goesmann A."/>
            <person name="Henrissat B."/>
            <person name="Duncan S.H."/>
            <person name="Flint H.J."/>
        </authorList>
    </citation>
    <scope>NUCLEOTIDE SEQUENCE</scope>
    <source>
        <strain evidence="2">CGMCC 1.8884</strain>
    </source>
</reference>
<comment type="caution">
    <text evidence="1">The sequence shown here is derived from an EMBL/GenBank/DDBJ whole genome shotgun (WGS) entry which is preliminary data.</text>
</comment>
<reference evidence="1" key="4">
    <citation type="submission" date="2023-08" db="EMBL/GenBank/DDBJ databases">
        <authorList>
            <person name="Sun Q."/>
            <person name="Zhou Y."/>
        </authorList>
    </citation>
    <scope>NUCLEOTIDE SEQUENCE</scope>
    <source>
        <strain evidence="2">CGMCC 1.8884</strain>
        <strain evidence="1">CGMCC 1.8885</strain>
    </source>
</reference>
<dbReference type="AlphaFoldDB" id="A0AAV4K5E4"/>
<accession>A0AAV4K5E4</accession>
<dbReference type="InterPro" id="IPR003615">
    <property type="entry name" value="HNH_nuc"/>
</dbReference>
<evidence type="ECO:0000313" key="2">
    <source>
        <dbReference type="EMBL" id="GGP29950.1"/>
    </source>
</evidence>